<comment type="catalytic activity">
    <reaction evidence="5">
        <text>xylitol + NAD(+) = D-xylose + NADH + H(+)</text>
        <dbReference type="Rhea" id="RHEA:27441"/>
        <dbReference type="ChEBI" id="CHEBI:15378"/>
        <dbReference type="ChEBI" id="CHEBI:17151"/>
        <dbReference type="ChEBI" id="CHEBI:53455"/>
        <dbReference type="ChEBI" id="CHEBI:57540"/>
        <dbReference type="ChEBI" id="CHEBI:57945"/>
        <dbReference type="EC" id="1.1.1.307"/>
    </reaction>
</comment>
<evidence type="ECO:0000256" key="3">
    <source>
        <dbReference type="ARBA" id="ARBA00025065"/>
    </source>
</evidence>
<dbReference type="PIRSF" id="PIRSF000097">
    <property type="entry name" value="AKR"/>
    <property type="match status" value="1"/>
</dbReference>
<name>A0A2B7WUX8_POLH7</name>
<dbReference type="Gene3D" id="3.20.20.100">
    <property type="entry name" value="NADP-dependent oxidoreductase domain"/>
    <property type="match status" value="1"/>
</dbReference>
<comment type="function">
    <text evidence="3">Catalyzes the initial reaction in the xylose utilization pathway by reducing D-xylose into xylitol. Xylose is a major component of hemicelluloses such as xylan. Most fungi utilize D-xylose via three enzymatic reactions, xylose reductase (XR), xylitol dehydrogenase (XDH), and xylulokinase, to form xylulose 5-phosphate, which enters pentose phosphate pathway.</text>
</comment>
<accession>A0A2B7WUX8</accession>
<keyword evidence="2" id="KW-0560">Oxidoreductase</keyword>
<proteinExistence type="predicted"/>
<protein>
    <recommendedName>
        <fullName evidence="1">D-xylose reductase [NAD(P)H]</fullName>
        <ecNumber evidence="1">1.1.1.307</ecNumber>
    </recommendedName>
</protein>
<evidence type="ECO:0000256" key="5">
    <source>
        <dbReference type="ARBA" id="ARBA00049485"/>
    </source>
</evidence>
<dbReference type="PRINTS" id="PR00069">
    <property type="entry name" value="ALDKETRDTASE"/>
</dbReference>
<dbReference type="FunFam" id="3.20.20.100:FF:000002">
    <property type="entry name" value="2,5-diketo-D-gluconic acid reductase A"/>
    <property type="match status" value="1"/>
</dbReference>
<gene>
    <name evidence="10" type="ORF">AJ80_09166</name>
</gene>
<evidence type="ECO:0000259" key="9">
    <source>
        <dbReference type="Pfam" id="PF00248"/>
    </source>
</evidence>
<dbReference type="GO" id="GO:0016616">
    <property type="term" value="F:oxidoreductase activity, acting on the CH-OH group of donors, NAD or NADP as acceptor"/>
    <property type="evidence" value="ECO:0007669"/>
    <property type="project" value="UniProtKB-ARBA"/>
</dbReference>
<dbReference type="Pfam" id="PF00248">
    <property type="entry name" value="Aldo_ket_red"/>
    <property type="match status" value="1"/>
</dbReference>
<evidence type="ECO:0000256" key="2">
    <source>
        <dbReference type="ARBA" id="ARBA00023002"/>
    </source>
</evidence>
<dbReference type="AlphaFoldDB" id="A0A2B7WUX8"/>
<dbReference type="SUPFAM" id="SSF51430">
    <property type="entry name" value="NAD(P)-linked oxidoreductase"/>
    <property type="match status" value="1"/>
</dbReference>
<feature type="active site" description="Proton donor" evidence="6">
    <location>
        <position position="53"/>
    </location>
</feature>
<dbReference type="InterPro" id="IPR020471">
    <property type="entry name" value="AKR"/>
</dbReference>
<evidence type="ECO:0000256" key="8">
    <source>
        <dbReference type="PIRSR" id="PIRSR000097-3"/>
    </source>
</evidence>
<feature type="domain" description="NADP-dependent oxidoreductase" evidence="9">
    <location>
        <begin position="19"/>
        <end position="298"/>
    </location>
</feature>
<dbReference type="EC" id="1.1.1.307" evidence="1"/>
<dbReference type="EMBL" id="PDNA01000251">
    <property type="protein sequence ID" value="PGH00475.1"/>
    <property type="molecule type" value="Genomic_DNA"/>
</dbReference>
<evidence type="ECO:0000313" key="11">
    <source>
        <dbReference type="Proteomes" id="UP000224634"/>
    </source>
</evidence>
<evidence type="ECO:0000313" key="10">
    <source>
        <dbReference type="EMBL" id="PGH00475.1"/>
    </source>
</evidence>
<dbReference type="PROSITE" id="PS00798">
    <property type="entry name" value="ALDOKETO_REDUCTASE_1"/>
    <property type="match status" value="1"/>
</dbReference>
<evidence type="ECO:0000256" key="4">
    <source>
        <dbReference type="ARBA" id="ARBA00047534"/>
    </source>
</evidence>
<evidence type="ECO:0000256" key="6">
    <source>
        <dbReference type="PIRSR" id="PIRSR000097-1"/>
    </source>
</evidence>
<dbReference type="InterPro" id="IPR018170">
    <property type="entry name" value="Aldo/ket_reductase_CS"/>
</dbReference>
<dbReference type="OrthoDB" id="416253at2759"/>
<feature type="site" description="Lowers pKa of active site Tyr" evidence="8">
    <location>
        <position position="85"/>
    </location>
</feature>
<dbReference type="PANTHER" id="PTHR11732">
    <property type="entry name" value="ALDO/KETO REDUCTASE"/>
    <property type="match status" value="1"/>
</dbReference>
<comment type="catalytic activity">
    <reaction evidence="4">
        <text>xylitol + NADP(+) = D-xylose + NADPH + H(+)</text>
        <dbReference type="Rhea" id="RHEA:27445"/>
        <dbReference type="ChEBI" id="CHEBI:15378"/>
        <dbReference type="ChEBI" id="CHEBI:17151"/>
        <dbReference type="ChEBI" id="CHEBI:53455"/>
        <dbReference type="ChEBI" id="CHEBI:57783"/>
        <dbReference type="ChEBI" id="CHEBI:58349"/>
        <dbReference type="EC" id="1.1.1.307"/>
    </reaction>
</comment>
<comment type="caution">
    <text evidence="10">The sequence shown here is derived from an EMBL/GenBank/DDBJ whole genome shotgun (WGS) entry which is preliminary data.</text>
</comment>
<keyword evidence="11" id="KW-1185">Reference proteome</keyword>
<sequence length="329" mass="36698">MSRNITFTLSNGVTIPGLGFGTFSEEGSVGETYRAVLHALNIGYRHLDCASFYQNEAEVGQAIAEFLQKNKQQGVKREDLFVTTKVWNHLHEFDEVKWSLEDSLKNLGLEYVDLFLVHWPIAAEKDEVTGMPKLGADGKYITKHELTKNPEPTWRAVEALYAAGKARAIGVSNFTIAGLTQLLSLAKVPPQVNQIEIHPFLPNNELVKYCFAHNILPEAYSPLGSQNQVPSTGERVSTNPTLNKIAEEGGHTLAQVLIAWGLRRGYVVLPKSSNLLRIESNFQEIELTDGQFEAVNRVADGRHVRFVNMKDTFGYDVWPEESEGEIKSA</sequence>
<dbReference type="PROSITE" id="PS00062">
    <property type="entry name" value="ALDOKETO_REDUCTASE_2"/>
    <property type="match status" value="1"/>
</dbReference>
<organism evidence="10 11">
    <name type="scientific">Polytolypa hystricis (strain UAMH7299)</name>
    <dbReference type="NCBI Taxonomy" id="1447883"/>
    <lineage>
        <taxon>Eukaryota</taxon>
        <taxon>Fungi</taxon>
        <taxon>Dikarya</taxon>
        <taxon>Ascomycota</taxon>
        <taxon>Pezizomycotina</taxon>
        <taxon>Eurotiomycetes</taxon>
        <taxon>Eurotiomycetidae</taxon>
        <taxon>Onygenales</taxon>
        <taxon>Onygenales incertae sedis</taxon>
        <taxon>Polytolypa</taxon>
    </lineage>
</organism>
<evidence type="ECO:0000256" key="7">
    <source>
        <dbReference type="PIRSR" id="PIRSR000097-2"/>
    </source>
</evidence>
<dbReference type="InterPro" id="IPR036812">
    <property type="entry name" value="NAD(P)_OxRdtase_dom_sf"/>
</dbReference>
<evidence type="ECO:0000256" key="1">
    <source>
        <dbReference type="ARBA" id="ARBA00012845"/>
    </source>
</evidence>
<feature type="binding site" evidence="7">
    <location>
        <position position="118"/>
    </location>
    <ligand>
        <name>substrate</name>
    </ligand>
</feature>
<dbReference type="InterPro" id="IPR023210">
    <property type="entry name" value="NADP_OxRdtase_dom"/>
</dbReference>
<dbReference type="STRING" id="1447883.A0A2B7WUX8"/>
<reference evidence="10 11" key="1">
    <citation type="submission" date="2017-10" db="EMBL/GenBank/DDBJ databases">
        <title>Comparative genomics in systemic dimorphic fungi from Ajellomycetaceae.</title>
        <authorList>
            <person name="Munoz J.F."/>
            <person name="Mcewen J.G."/>
            <person name="Clay O.K."/>
            <person name="Cuomo C.A."/>
        </authorList>
    </citation>
    <scope>NUCLEOTIDE SEQUENCE [LARGE SCALE GENOMIC DNA]</scope>
    <source>
        <strain evidence="10 11">UAMH7299</strain>
    </source>
</reference>
<dbReference type="Proteomes" id="UP000224634">
    <property type="component" value="Unassembled WGS sequence"/>
</dbReference>